<evidence type="ECO:0000313" key="1">
    <source>
        <dbReference type="EMBL" id="KIE48340.1"/>
    </source>
</evidence>
<comment type="caution">
    <text evidence="1">The sequence shown here is derived from an EMBL/GenBank/DDBJ whole genome shotgun (WGS) entry which is preliminary data.</text>
</comment>
<dbReference type="RefSeq" id="WP_039629941.1">
    <property type="nucleotide sequence ID" value="NZ_AYSO01000010.1"/>
</dbReference>
<evidence type="ECO:0000313" key="2">
    <source>
        <dbReference type="Proteomes" id="UP000031366"/>
    </source>
</evidence>
<proteinExistence type="predicted"/>
<gene>
    <name evidence="1" type="ORF">U732_4138</name>
</gene>
<dbReference type="AlphaFoldDB" id="A0A0C1UM82"/>
<dbReference type="EMBL" id="AYSO01000010">
    <property type="protein sequence ID" value="KIE48340.1"/>
    <property type="molecule type" value="Genomic_DNA"/>
</dbReference>
<organism evidence="1 2">
    <name type="scientific">Clostridium argentinense CDC 2741</name>
    <dbReference type="NCBI Taxonomy" id="1418104"/>
    <lineage>
        <taxon>Bacteria</taxon>
        <taxon>Bacillati</taxon>
        <taxon>Bacillota</taxon>
        <taxon>Clostridia</taxon>
        <taxon>Eubacteriales</taxon>
        <taxon>Clostridiaceae</taxon>
        <taxon>Clostridium</taxon>
    </lineage>
</organism>
<keyword evidence="2" id="KW-1185">Reference proteome</keyword>
<name>A0A0C1UM82_9CLOT</name>
<sequence length="98" mass="11027">MNFKKILACTLLGVTMVTSINVATTYAAGKSPARELGQKYGVDVTWDSNLERIKIAGNYYSIDELCDEVVKGTCMISDRNFHNVLHDDRISHTCPWDR</sequence>
<reference evidence="1 2" key="1">
    <citation type="journal article" date="2015" name="Infect. Genet. Evol.">
        <title>Genomic sequences of six botulinum neurotoxin-producing strains representing three clostridial species illustrate the mobility and diversity of botulinum neurotoxin genes.</title>
        <authorList>
            <person name="Smith T.J."/>
            <person name="Hill K.K."/>
            <person name="Xie G."/>
            <person name="Foley B.T."/>
            <person name="Williamson C.H."/>
            <person name="Foster J.T."/>
            <person name="Johnson S.L."/>
            <person name="Chertkov O."/>
            <person name="Teshima H."/>
            <person name="Gibbons H.S."/>
            <person name="Johnsky L.A."/>
            <person name="Karavis M.A."/>
            <person name="Smith L.A."/>
        </authorList>
    </citation>
    <scope>NUCLEOTIDE SEQUENCE [LARGE SCALE GENOMIC DNA]</scope>
    <source>
        <strain evidence="1 2">CDC 2741</strain>
    </source>
</reference>
<dbReference type="Proteomes" id="UP000031366">
    <property type="component" value="Unassembled WGS sequence"/>
</dbReference>
<accession>A0A0C1UM82</accession>
<protein>
    <submittedName>
        <fullName evidence="1">Uncharacterized protein</fullName>
    </submittedName>
</protein>